<feature type="transmembrane region" description="Helical" evidence="2">
    <location>
        <begin position="278"/>
        <end position="299"/>
    </location>
</feature>
<dbReference type="RefSeq" id="WP_155065248.1">
    <property type="nucleotide sequence ID" value="NZ_WMIF01000020.1"/>
</dbReference>
<evidence type="ECO:0000256" key="2">
    <source>
        <dbReference type="SAM" id="Phobius"/>
    </source>
</evidence>
<dbReference type="GO" id="GO:0009103">
    <property type="term" value="P:lipopolysaccharide biosynthetic process"/>
    <property type="evidence" value="ECO:0007669"/>
    <property type="project" value="TreeGrafter"/>
</dbReference>
<keyword evidence="5" id="KW-1185">Reference proteome</keyword>
<protein>
    <submittedName>
        <fullName evidence="4">Acyltransferase family protein</fullName>
    </submittedName>
</protein>
<feature type="transmembrane region" description="Helical" evidence="2">
    <location>
        <begin position="153"/>
        <end position="172"/>
    </location>
</feature>
<sequence>MSTADHITAPAKLAQRREAGRESSIRAGTQSGERLDGLTGLRGFAVLVVFLSHSANAGLLPSYFGMGVGQLGVMLFFILSGFLMSMLYLGQAPRPQVVRRYVAARLGRVLPLFYLIVALSLIATAAGLPWPYPMPDVGAVLMHLFLISGTRELWAVPVEIQFYVIFVGIWWLCHRQGGFSHRALWLCLAVLGLLFAAQVLAFHLHKMNFVTVFYYTAFFLTGTLIALYRARIMSLHARLADWAPMVLSLIALAAFVAVNPNFRAGTALGVPIWADPLIWAAMVLVFLSAMTGSGIFRLLGTPLLMFWGEISYGFYLIHPILLHFAEPLAGDLGPQMRVALVAVLCAATSALAWLSLTLFERPALKRAKEWA</sequence>
<dbReference type="OrthoDB" id="9796461at2"/>
<dbReference type="InterPro" id="IPR002656">
    <property type="entry name" value="Acyl_transf_3_dom"/>
</dbReference>
<feature type="compositionally biased region" description="Basic and acidic residues" evidence="1">
    <location>
        <begin position="15"/>
        <end position="24"/>
    </location>
</feature>
<feature type="domain" description="Acyltransferase 3" evidence="3">
    <location>
        <begin position="37"/>
        <end position="354"/>
    </location>
</feature>
<dbReference type="PANTHER" id="PTHR23028">
    <property type="entry name" value="ACETYLTRANSFERASE"/>
    <property type="match status" value="1"/>
</dbReference>
<feature type="transmembrane region" description="Helical" evidence="2">
    <location>
        <begin position="70"/>
        <end position="89"/>
    </location>
</feature>
<feature type="transmembrane region" description="Helical" evidence="2">
    <location>
        <begin position="337"/>
        <end position="359"/>
    </location>
</feature>
<evidence type="ECO:0000313" key="5">
    <source>
        <dbReference type="Proteomes" id="UP000442533"/>
    </source>
</evidence>
<evidence type="ECO:0000259" key="3">
    <source>
        <dbReference type="Pfam" id="PF01757"/>
    </source>
</evidence>
<comment type="caution">
    <text evidence="4">The sequence shown here is derived from an EMBL/GenBank/DDBJ whole genome shotgun (WGS) entry which is preliminary data.</text>
</comment>
<feature type="transmembrane region" description="Helical" evidence="2">
    <location>
        <begin position="239"/>
        <end position="258"/>
    </location>
</feature>
<keyword evidence="4" id="KW-0012">Acyltransferase</keyword>
<feature type="region of interest" description="Disordered" evidence="1">
    <location>
        <begin position="1"/>
        <end position="26"/>
    </location>
</feature>
<dbReference type="Pfam" id="PF01757">
    <property type="entry name" value="Acyl_transf_3"/>
    <property type="match status" value="1"/>
</dbReference>
<reference evidence="4 5" key="1">
    <citation type="submission" date="2019-11" db="EMBL/GenBank/DDBJ databases">
        <authorList>
            <person name="Dong K."/>
        </authorList>
    </citation>
    <scope>NUCLEOTIDE SEQUENCE [LARGE SCALE GENOMIC DNA]</scope>
    <source>
        <strain evidence="4 5">JCM 17370</strain>
    </source>
</reference>
<keyword evidence="2" id="KW-0812">Transmembrane</keyword>
<evidence type="ECO:0000256" key="1">
    <source>
        <dbReference type="SAM" id="MobiDB-lite"/>
    </source>
</evidence>
<dbReference type="InterPro" id="IPR050879">
    <property type="entry name" value="Acyltransferase_3"/>
</dbReference>
<feature type="transmembrane region" description="Helical" evidence="2">
    <location>
        <begin position="209"/>
        <end position="227"/>
    </location>
</feature>
<gene>
    <name evidence="4" type="ORF">GL279_13930</name>
</gene>
<dbReference type="Proteomes" id="UP000442533">
    <property type="component" value="Unassembled WGS sequence"/>
</dbReference>
<keyword evidence="4" id="KW-0808">Transferase</keyword>
<evidence type="ECO:0000313" key="4">
    <source>
        <dbReference type="EMBL" id="MTH35701.1"/>
    </source>
</evidence>
<dbReference type="PANTHER" id="PTHR23028:SF53">
    <property type="entry name" value="ACYL_TRANSF_3 DOMAIN-CONTAINING PROTEIN"/>
    <property type="match status" value="1"/>
</dbReference>
<dbReference type="AlphaFoldDB" id="A0A844H8M8"/>
<keyword evidence="2" id="KW-0472">Membrane</keyword>
<organism evidence="4 5">
    <name type="scientific">Paracoccus limosus</name>
    <dbReference type="NCBI Taxonomy" id="913252"/>
    <lineage>
        <taxon>Bacteria</taxon>
        <taxon>Pseudomonadati</taxon>
        <taxon>Pseudomonadota</taxon>
        <taxon>Alphaproteobacteria</taxon>
        <taxon>Rhodobacterales</taxon>
        <taxon>Paracoccaceae</taxon>
        <taxon>Paracoccus</taxon>
    </lineage>
</organism>
<feature type="transmembrane region" description="Helical" evidence="2">
    <location>
        <begin position="184"/>
        <end position="203"/>
    </location>
</feature>
<dbReference type="EMBL" id="WMIF01000020">
    <property type="protein sequence ID" value="MTH35701.1"/>
    <property type="molecule type" value="Genomic_DNA"/>
</dbReference>
<accession>A0A844H8M8</accession>
<keyword evidence="2" id="KW-1133">Transmembrane helix</keyword>
<name>A0A844H8M8_9RHOB</name>
<dbReference type="GO" id="GO:0016747">
    <property type="term" value="F:acyltransferase activity, transferring groups other than amino-acyl groups"/>
    <property type="evidence" value="ECO:0007669"/>
    <property type="project" value="InterPro"/>
</dbReference>
<proteinExistence type="predicted"/>
<dbReference type="GO" id="GO:0016020">
    <property type="term" value="C:membrane"/>
    <property type="evidence" value="ECO:0007669"/>
    <property type="project" value="TreeGrafter"/>
</dbReference>
<feature type="transmembrane region" description="Helical" evidence="2">
    <location>
        <begin position="306"/>
        <end position="325"/>
    </location>
</feature>
<feature type="transmembrane region" description="Helical" evidence="2">
    <location>
        <begin position="109"/>
        <end position="133"/>
    </location>
</feature>